<dbReference type="GO" id="GO:0000724">
    <property type="term" value="P:double-strand break repair via homologous recombination"/>
    <property type="evidence" value="ECO:0007669"/>
    <property type="project" value="TreeGrafter"/>
</dbReference>
<dbReference type="Ensembl" id="ENSNBRT00000012615.1">
    <property type="protein sequence ID" value="ENSNBRP00000012261.1"/>
    <property type="gene ID" value="ENSNBRG00000009582.1"/>
</dbReference>
<dbReference type="PANTHER" id="PTHR28653">
    <property type="match status" value="1"/>
</dbReference>
<dbReference type="AlphaFoldDB" id="A0A3Q4GT61"/>
<organism evidence="1 2">
    <name type="scientific">Neolamprologus brichardi</name>
    <name type="common">Fairy cichlid</name>
    <name type="synonym">Lamprologus brichardi</name>
    <dbReference type="NCBI Taxonomy" id="32507"/>
    <lineage>
        <taxon>Eukaryota</taxon>
        <taxon>Metazoa</taxon>
        <taxon>Chordata</taxon>
        <taxon>Craniata</taxon>
        <taxon>Vertebrata</taxon>
        <taxon>Euteleostomi</taxon>
        <taxon>Actinopterygii</taxon>
        <taxon>Neopterygii</taxon>
        <taxon>Teleostei</taxon>
        <taxon>Neoteleostei</taxon>
        <taxon>Acanthomorphata</taxon>
        <taxon>Ovalentaria</taxon>
        <taxon>Cichlomorphae</taxon>
        <taxon>Cichliformes</taxon>
        <taxon>Cichlidae</taxon>
        <taxon>African cichlids</taxon>
        <taxon>Pseudocrenilabrinae</taxon>
        <taxon>Lamprologini</taxon>
        <taxon>Neolamprologus</taxon>
    </lineage>
</organism>
<evidence type="ECO:0000313" key="1">
    <source>
        <dbReference type="Ensembl" id="ENSNBRP00000012261.1"/>
    </source>
</evidence>
<accession>A0A3Q4GT61</accession>
<sequence length="261" mass="28258">MADILTLVFRTFMSQSDLKKDVKVITPSPMTCSTLVVGDHSLSRSVLLLASVTAAAEMGIKVMFFTQTQIQSLPPSLQRCFSYPRTVEELLQQVASLHEPTNTSPTPPSLIIVDRLESFLCGPGGSSQSGFHPGEKSCAAHIAALLCDTAAFLTQVLEQRGSSSAPCRIIASFLSEVNAGGDPSATDPILDVLDRYFQVRCTLDQDSGYEATAAAVQEVWHIYLSGRGITDPSFTEDYNDRPGVAQEWKVSCEQGSRSCTR</sequence>
<dbReference type="OMA" id="EMTITPW"/>
<protein>
    <submittedName>
        <fullName evidence="1">SWIM-type zinc finger 7 associated protein 1</fullName>
    </submittedName>
</protein>
<dbReference type="Bgee" id="ENSNBRG00000009582">
    <property type="expression patterns" value="Expressed in blood and 1 other cell type or tissue"/>
</dbReference>
<keyword evidence="2" id="KW-1185">Reference proteome</keyword>
<dbReference type="STRING" id="32507.ENSNBRP00000012261"/>
<dbReference type="PANTHER" id="PTHR28653:SF1">
    <property type="entry name" value="ATPASE SWSAP1"/>
    <property type="match status" value="1"/>
</dbReference>
<name>A0A3Q4GT61_NEOBR</name>
<reference evidence="1" key="1">
    <citation type="submission" date="2025-08" db="UniProtKB">
        <authorList>
            <consortium name="Ensembl"/>
        </authorList>
    </citation>
    <scope>IDENTIFICATION</scope>
</reference>
<dbReference type="GO" id="GO:0097196">
    <property type="term" value="C:Shu complex"/>
    <property type="evidence" value="ECO:0007669"/>
    <property type="project" value="TreeGrafter"/>
</dbReference>
<dbReference type="GeneTree" id="ENSGT00940000167287"/>
<proteinExistence type="predicted"/>
<reference evidence="1" key="2">
    <citation type="submission" date="2025-09" db="UniProtKB">
        <authorList>
            <consortium name="Ensembl"/>
        </authorList>
    </citation>
    <scope>IDENTIFICATION</scope>
</reference>
<evidence type="ECO:0000313" key="2">
    <source>
        <dbReference type="Proteomes" id="UP000261580"/>
    </source>
</evidence>
<dbReference type="GO" id="GO:0003697">
    <property type="term" value="F:single-stranded DNA binding"/>
    <property type="evidence" value="ECO:0007669"/>
    <property type="project" value="TreeGrafter"/>
</dbReference>
<dbReference type="Proteomes" id="UP000261580">
    <property type="component" value="Unassembled WGS sequence"/>
</dbReference>